<dbReference type="AlphaFoldDB" id="A0A8K0RVZ2"/>
<dbReference type="OrthoDB" id="3513679at2759"/>
<gene>
    <name evidence="1" type="ORF">BKA59DRAFT_484630</name>
</gene>
<sequence length="370" mass="42209">MSCKLPLTARMFIPKPRVFASRDEILDHLRGKMEAGHRQQSFHYSAWKTLLPCPFAKGSCSAFCHTLVTEFSPGHYEDCCNKTVPIYVMRTNHERLFSWALHHWLYLKWYKPYRNDIEHDQFIAKMFYPCLPPKDTPLVSLVALVNGLHSRICDQVVSYQKEAAHLPVGPYQYPEEPLSYFRDQRFLILQPLFKAFTIIVLEKDWNFTMMDMGKLQVTISLTGQEEGLSAGLTFDSIKNHVTNFVSETAVQVPLGIAIDFVLALSEREIAVFGILPDPVESTRGPRRLYPASSMTVDEYVQSLGGGDEPVDGRSSTWIDTETHIGWPAASAFAEEKFHGNMEKSRRWSLLVERSGLNSTPRSKPTRRCSI</sequence>
<organism evidence="1 2">
    <name type="scientific">Fusarium tricinctum</name>
    <dbReference type="NCBI Taxonomy" id="61284"/>
    <lineage>
        <taxon>Eukaryota</taxon>
        <taxon>Fungi</taxon>
        <taxon>Dikarya</taxon>
        <taxon>Ascomycota</taxon>
        <taxon>Pezizomycotina</taxon>
        <taxon>Sordariomycetes</taxon>
        <taxon>Hypocreomycetidae</taxon>
        <taxon>Hypocreales</taxon>
        <taxon>Nectriaceae</taxon>
        <taxon>Fusarium</taxon>
        <taxon>Fusarium tricinctum species complex</taxon>
    </lineage>
</organism>
<dbReference type="Proteomes" id="UP000813427">
    <property type="component" value="Unassembled WGS sequence"/>
</dbReference>
<evidence type="ECO:0000313" key="2">
    <source>
        <dbReference type="Proteomes" id="UP000813427"/>
    </source>
</evidence>
<reference evidence="1" key="1">
    <citation type="journal article" date="2021" name="Nat. Commun.">
        <title>Genetic determinants of endophytism in the Arabidopsis root mycobiome.</title>
        <authorList>
            <person name="Mesny F."/>
            <person name="Miyauchi S."/>
            <person name="Thiergart T."/>
            <person name="Pickel B."/>
            <person name="Atanasova L."/>
            <person name="Karlsson M."/>
            <person name="Huettel B."/>
            <person name="Barry K.W."/>
            <person name="Haridas S."/>
            <person name="Chen C."/>
            <person name="Bauer D."/>
            <person name="Andreopoulos W."/>
            <person name="Pangilinan J."/>
            <person name="LaButti K."/>
            <person name="Riley R."/>
            <person name="Lipzen A."/>
            <person name="Clum A."/>
            <person name="Drula E."/>
            <person name="Henrissat B."/>
            <person name="Kohler A."/>
            <person name="Grigoriev I.V."/>
            <person name="Martin F.M."/>
            <person name="Hacquard S."/>
        </authorList>
    </citation>
    <scope>NUCLEOTIDE SEQUENCE</scope>
    <source>
        <strain evidence="1">MPI-SDFR-AT-0068</strain>
    </source>
</reference>
<dbReference type="EMBL" id="JAGPXF010000006">
    <property type="protein sequence ID" value="KAH7239513.1"/>
    <property type="molecule type" value="Genomic_DNA"/>
</dbReference>
<accession>A0A8K0RVZ2</accession>
<proteinExistence type="predicted"/>
<protein>
    <submittedName>
        <fullName evidence="1">Uncharacterized protein</fullName>
    </submittedName>
</protein>
<name>A0A8K0RVZ2_9HYPO</name>
<keyword evidence="2" id="KW-1185">Reference proteome</keyword>
<comment type="caution">
    <text evidence="1">The sequence shown here is derived from an EMBL/GenBank/DDBJ whole genome shotgun (WGS) entry which is preliminary data.</text>
</comment>
<evidence type="ECO:0000313" key="1">
    <source>
        <dbReference type="EMBL" id="KAH7239513.1"/>
    </source>
</evidence>